<dbReference type="InterPro" id="IPR006665">
    <property type="entry name" value="OmpA-like"/>
</dbReference>
<evidence type="ECO:0000313" key="11">
    <source>
        <dbReference type="EMBL" id="GLH71157.1"/>
    </source>
</evidence>
<dbReference type="EMBL" id="BSDD01000005">
    <property type="protein sequence ID" value="GLH71157.1"/>
    <property type="molecule type" value="Genomic_DNA"/>
</dbReference>
<keyword evidence="6 7" id="KW-0472">Membrane</keyword>
<evidence type="ECO:0000256" key="6">
    <source>
        <dbReference type="ARBA" id="ARBA00023136"/>
    </source>
</evidence>
<evidence type="ECO:0000256" key="5">
    <source>
        <dbReference type="ARBA" id="ARBA00022989"/>
    </source>
</evidence>
<organism evidence="11 12">
    <name type="scientific">Geothrix rubra</name>
    <dbReference type="NCBI Taxonomy" id="2927977"/>
    <lineage>
        <taxon>Bacteria</taxon>
        <taxon>Pseudomonadati</taxon>
        <taxon>Acidobacteriota</taxon>
        <taxon>Holophagae</taxon>
        <taxon>Holophagales</taxon>
        <taxon>Holophagaceae</taxon>
        <taxon>Geothrix</taxon>
    </lineage>
</organism>
<dbReference type="PANTHER" id="PTHR30329:SF21">
    <property type="entry name" value="LIPOPROTEIN YIAD-RELATED"/>
    <property type="match status" value="1"/>
</dbReference>
<keyword evidence="5 9" id="KW-1133">Transmembrane helix</keyword>
<feature type="domain" description="OmpA-like" evidence="10">
    <location>
        <begin position="121"/>
        <end position="240"/>
    </location>
</feature>
<evidence type="ECO:0000259" key="10">
    <source>
        <dbReference type="PROSITE" id="PS51123"/>
    </source>
</evidence>
<keyword evidence="4 9" id="KW-0812">Transmembrane</keyword>
<comment type="similarity">
    <text evidence="2">Belongs to the MotB family.</text>
</comment>
<dbReference type="Pfam" id="PF00691">
    <property type="entry name" value="OmpA"/>
    <property type="match status" value="1"/>
</dbReference>
<dbReference type="SUPFAM" id="SSF103088">
    <property type="entry name" value="OmpA-like"/>
    <property type="match status" value="1"/>
</dbReference>
<reference evidence="11 12" key="1">
    <citation type="journal article" date="2023" name="Antonie Van Leeuwenhoek">
        <title>Mesoterricola silvestris gen. nov., sp. nov., Mesoterricola sediminis sp. nov., Geothrix oryzae sp. nov., Geothrix edaphica sp. nov., Geothrix rubra sp. nov., and Geothrix limicola sp. nov., six novel members of Acidobacteriota isolated from soils.</title>
        <authorList>
            <person name="Itoh H."/>
            <person name="Sugisawa Y."/>
            <person name="Mise K."/>
            <person name="Xu Z."/>
            <person name="Kuniyasu M."/>
            <person name="Ushijima N."/>
            <person name="Kawano K."/>
            <person name="Kobayashi E."/>
            <person name="Shiratori Y."/>
            <person name="Masuda Y."/>
            <person name="Senoo K."/>
        </authorList>
    </citation>
    <scope>NUCLEOTIDE SEQUENCE [LARGE SCALE GENOMIC DNA]</scope>
    <source>
        <strain evidence="11 12">Red803</strain>
    </source>
</reference>
<dbReference type="InterPro" id="IPR036737">
    <property type="entry name" value="OmpA-like_sf"/>
</dbReference>
<keyword evidence="12" id="KW-1185">Reference proteome</keyword>
<dbReference type="InterPro" id="IPR050330">
    <property type="entry name" value="Bact_OuterMem_StrucFunc"/>
</dbReference>
<dbReference type="Proteomes" id="UP001165089">
    <property type="component" value="Unassembled WGS sequence"/>
</dbReference>
<comment type="caution">
    <text evidence="11">The sequence shown here is derived from an EMBL/GenBank/DDBJ whole genome shotgun (WGS) entry which is preliminary data.</text>
</comment>
<protein>
    <submittedName>
        <fullName evidence="11">Chemotaxis protein</fullName>
    </submittedName>
</protein>
<evidence type="ECO:0000256" key="9">
    <source>
        <dbReference type="SAM" id="Phobius"/>
    </source>
</evidence>
<proteinExistence type="inferred from homology"/>
<accession>A0ABQ5Q8W1</accession>
<feature type="transmembrane region" description="Helical" evidence="9">
    <location>
        <begin position="35"/>
        <end position="58"/>
    </location>
</feature>
<evidence type="ECO:0000256" key="7">
    <source>
        <dbReference type="PROSITE-ProRule" id="PRU00473"/>
    </source>
</evidence>
<evidence type="ECO:0000256" key="4">
    <source>
        <dbReference type="ARBA" id="ARBA00022692"/>
    </source>
</evidence>
<comment type="subcellular location">
    <subcellularLocation>
        <location evidence="1">Cell membrane</location>
        <topology evidence="1">Single-pass membrane protein</topology>
    </subcellularLocation>
</comment>
<dbReference type="InterPro" id="IPR025713">
    <property type="entry name" value="MotB-like_N_dom"/>
</dbReference>
<evidence type="ECO:0000256" key="8">
    <source>
        <dbReference type="SAM" id="MobiDB-lite"/>
    </source>
</evidence>
<dbReference type="PROSITE" id="PS51123">
    <property type="entry name" value="OMPA_2"/>
    <property type="match status" value="1"/>
</dbReference>
<sequence length="242" mass="25949">MRSSRRGSGAGSAAGPPVGNQAPLRLARRKTDLEGLWLVTFADLMVQLMAVFALLYSFSVHDTAKLQQAVQSIQKALGVKPSVTAGDGILPGSRGLDPDRAADLEKLLNDLKRESGQDVGTRLRVVSFRGALIFDEGSAALTLGADVLLVRLSELAKQYRGFTLVCEGHAAPGEKGRGGDALAISSERAQTAWRYLRDLGVDPARMAVEAHGDSQIEGDPSTPEGRALQRKVVFRFQRAAER</sequence>
<dbReference type="PANTHER" id="PTHR30329">
    <property type="entry name" value="STATOR ELEMENT OF FLAGELLAR MOTOR COMPLEX"/>
    <property type="match status" value="1"/>
</dbReference>
<feature type="compositionally biased region" description="Low complexity" evidence="8">
    <location>
        <begin position="1"/>
        <end position="15"/>
    </location>
</feature>
<evidence type="ECO:0000256" key="2">
    <source>
        <dbReference type="ARBA" id="ARBA00008914"/>
    </source>
</evidence>
<feature type="region of interest" description="Disordered" evidence="8">
    <location>
        <begin position="1"/>
        <end position="23"/>
    </location>
</feature>
<evidence type="ECO:0000256" key="3">
    <source>
        <dbReference type="ARBA" id="ARBA00022475"/>
    </source>
</evidence>
<evidence type="ECO:0000313" key="12">
    <source>
        <dbReference type="Proteomes" id="UP001165089"/>
    </source>
</evidence>
<evidence type="ECO:0000256" key="1">
    <source>
        <dbReference type="ARBA" id="ARBA00004162"/>
    </source>
</evidence>
<gene>
    <name evidence="11" type="primary">pomB</name>
    <name evidence="11" type="ORF">GETHPA_26900</name>
</gene>
<name>A0ABQ5Q8W1_9BACT</name>
<dbReference type="Gene3D" id="3.30.1330.60">
    <property type="entry name" value="OmpA-like domain"/>
    <property type="match status" value="1"/>
</dbReference>
<dbReference type="CDD" id="cd07185">
    <property type="entry name" value="OmpA_C-like"/>
    <property type="match status" value="1"/>
</dbReference>
<dbReference type="Pfam" id="PF13677">
    <property type="entry name" value="MotB_plug"/>
    <property type="match status" value="1"/>
</dbReference>
<keyword evidence="3" id="KW-1003">Cell membrane</keyword>